<dbReference type="EMBL" id="LN483345">
    <property type="protein sequence ID" value="CDZ98862.1"/>
    <property type="molecule type" value="Genomic_DNA"/>
</dbReference>
<evidence type="ECO:0000313" key="10">
    <source>
        <dbReference type="EMBL" id="CDZ98862.1"/>
    </source>
</evidence>
<dbReference type="PRINTS" id="PR00981">
    <property type="entry name" value="TRNASYNTHSER"/>
</dbReference>
<sequence>MLIARRVLRSPKTSFSTSARPSFSIRHASSSAHSETVSILPPRLDYKPLLSSLESIQRNATVRNASISVEQIAQAASLATRRASLINESNVLKHQRSIISNRVRNKQPGAVDDAKRLKKDIQTLMATLADVESSLLGLSLRIPNDTHPDSPLGPEKNAKVVATLGPEPLPADPNRDHLIIGRQLGVIDFESASIVTGSNWYFLRGAASVLEQALQSYALSVAVDHGFTPASCPDVVRADIAARCGFSPRDRDGSSQAYQITSTTPDAQQFCLAATAEIPLAGSFFDRNFFYPELPQRVVGIGKAYRPETSGGTDVRGLYRVHQFSKIELFVVSDEQSSEREFDRLVSLQKDLVAGLGLTVRVLDMPSEELGASAYRKFDMEAWMPGKATWGEISSTSNCTSYQARRLLITYNTPKPALPTDPADKSTPSLPPTTFAHTLNGTAAAIPRLIVALLENGVVLSSAERPEGSLTETVKNKLDSRRRPMATRTKGARKETLDEGIWIEKIKLPTVLRRFWIGKEQIGDVDIEWV</sequence>
<dbReference type="InterPro" id="IPR002314">
    <property type="entry name" value="aa-tRNA-synt_IIb"/>
</dbReference>
<dbReference type="SUPFAM" id="SSF46589">
    <property type="entry name" value="tRNA-binding arm"/>
    <property type="match status" value="1"/>
</dbReference>
<dbReference type="InterPro" id="IPR010978">
    <property type="entry name" value="tRNA-bd_arm"/>
</dbReference>
<dbReference type="GO" id="GO:0006434">
    <property type="term" value="P:seryl-tRNA aminoacylation"/>
    <property type="evidence" value="ECO:0007669"/>
    <property type="project" value="InterPro"/>
</dbReference>
<proteinExistence type="predicted"/>
<dbReference type="SUPFAM" id="SSF55681">
    <property type="entry name" value="Class II aaRS and biotin synthetases"/>
    <property type="match status" value="1"/>
</dbReference>
<dbReference type="AlphaFoldDB" id="A0A0F7SPB0"/>
<evidence type="ECO:0000256" key="4">
    <source>
        <dbReference type="ARBA" id="ARBA00022840"/>
    </source>
</evidence>
<dbReference type="InterPro" id="IPR006195">
    <property type="entry name" value="aa-tRNA-synth_II"/>
</dbReference>
<keyword evidence="5 10" id="KW-0030">Aminoacyl-tRNA synthetase</keyword>
<feature type="domain" description="Aminoacyl-transfer RNA synthetases class-II family profile" evidence="9">
    <location>
        <begin position="176"/>
        <end position="466"/>
    </location>
</feature>
<feature type="compositionally biased region" description="Polar residues" evidence="8">
    <location>
        <begin position="11"/>
        <end position="27"/>
    </location>
</feature>
<evidence type="ECO:0000259" key="9">
    <source>
        <dbReference type="PROSITE" id="PS50862"/>
    </source>
</evidence>
<name>A0A0F7SPB0_PHARH</name>
<evidence type="ECO:0000256" key="2">
    <source>
        <dbReference type="ARBA" id="ARBA00022598"/>
    </source>
</evidence>
<accession>A0A0F7SPB0</accession>
<keyword evidence="4" id="KW-0067">ATP-binding</keyword>
<evidence type="ECO:0000256" key="6">
    <source>
        <dbReference type="ARBA" id="ARBA00031113"/>
    </source>
</evidence>
<feature type="region of interest" description="Disordered" evidence="8">
    <location>
        <begin position="1"/>
        <end position="27"/>
    </location>
</feature>
<dbReference type="PROSITE" id="PS50862">
    <property type="entry name" value="AA_TRNA_LIGASE_II"/>
    <property type="match status" value="1"/>
</dbReference>
<evidence type="ECO:0000256" key="7">
    <source>
        <dbReference type="ARBA" id="ARBA00034892"/>
    </source>
</evidence>
<dbReference type="Gene3D" id="1.10.287.40">
    <property type="entry name" value="Serine-tRNA synthetase, tRNA binding domain"/>
    <property type="match status" value="1"/>
</dbReference>
<dbReference type="InterPro" id="IPR045864">
    <property type="entry name" value="aa-tRNA-synth_II/BPL/LPL"/>
</dbReference>
<evidence type="ECO:0000256" key="8">
    <source>
        <dbReference type="SAM" id="MobiDB-lite"/>
    </source>
</evidence>
<dbReference type="InterPro" id="IPR002317">
    <property type="entry name" value="Ser-tRNA-ligase_type_1"/>
</dbReference>
<dbReference type="GO" id="GO:0004828">
    <property type="term" value="F:serine-tRNA ligase activity"/>
    <property type="evidence" value="ECO:0007669"/>
    <property type="project" value="UniProtKB-EC"/>
</dbReference>
<keyword evidence="2" id="KW-0436">Ligase</keyword>
<dbReference type="Pfam" id="PF00587">
    <property type="entry name" value="tRNA-synt_2b"/>
    <property type="match status" value="1"/>
</dbReference>
<dbReference type="InterPro" id="IPR042103">
    <property type="entry name" value="SerRS_1_N_sf"/>
</dbReference>
<protein>
    <recommendedName>
        <fullName evidence="1">serine--tRNA ligase</fullName>
        <ecNumber evidence="1">6.1.1.11</ecNumber>
    </recommendedName>
    <alternativeName>
        <fullName evidence="6">Seryl-tRNA synthetase</fullName>
    </alternativeName>
    <alternativeName>
        <fullName evidence="7">Seryl-tRNA(Ser) synthetase</fullName>
    </alternativeName>
</protein>
<reference evidence="10" key="1">
    <citation type="submission" date="2014-08" db="EMBL/GenBank/DDBJ databases">
        <authorList>
            <person name="Sharma Rahul"/>
            <person name="Thines Marco"/>
        </authorList>
    </citation>
    <scope>NUCLEOTIDE SEQUENCE</scope>
</reference>
<evidence type="ECO:0000256" key="3">
    <source>
        <dbReference type="ARBA" id="ARBA00022741"/>
    </source>
</evidence>
<evidence type="ECO:0000256" key="1">
    <source>
        <dbReference type="ARBA" id="ARBA00012840"/>
    </source>
</evidence>
<dbReference type="Gene3D" id="3.30.930.10">
    <property type="entry name" value="Bira Bifunctional Protein, Domain 2"/>
    <property type="match status" value="1"/>
</dbReference>
<dbReference type="PANTHER" id="PTHR11778">
    <property type="entry name" value="SERYL-TRNA SYNTHETASE"/>
    <property type="match status" value="1"/>
</dbReference>
<organism evidence="10">
    <name type="scientific">Phaffia rhodozyma</name>
    <name type="common">Yeast</name>
    <name type="synonym">Xanthophyllomyces dendrorhous</name>
    <dbReference type="NCBI Taxonomy" id="264483"/>
    <lineage>
        <taxon>Eukaryota</taxon>
        <taxon>Fungi</taxon>
        <taxon>Dikarya</taxon>
        <taxon>Basidiomycota</taxon>
        <taxon>Agaricomycotina</taxon>
        <taxon>Tremellomycetes</taxon>
        <taxon>Cystofilobasidiales</taxon>
        <taxon>Mrakiaceae</taxon>
        <taxon>Phaffia</taxon>
    </lineage>
</organism>
<evidence type="ECO:0000256" key="5">
    <source>
        <dbReference type="ARBA" id="ARBA00023146"/>
    </source>
</evidence>
<dbReference type="GO" id="GO:0005524">
    <property type="term" value="F:ATP binding"/>
    <property type="evidence" value="ECO:0007669"/>
    <property type="project" value="UniProtKB-KW"/>
</dbReference>
<dbReference type="EC" id="6.1.1.11" evidence="1"/>
<keyword evidence="3" id="KW-0547">Nucleotide-binding</keyword>